<dbReference type="GeneID" id="115626968"/>
<feature type="transmembrane region" description="Helical" evidence="10">
    <location>
        <begin position="131"/>
        <end position="148"/>
    </location>
</feature>
<dbReference type="GO" id="GO:0033041">
    <property type="term" value="F:sweet taste receptor activity"/>
    <property type="evidence" value="ECO:0007669"/>
    <property type="project" value="TreeGrafter"/>
</dbReference>
<dbReference type="InterPro" id="IPR009318">
    <property type="entry name" value="Gustatory_rcpt"/>
</dbReference>
<dbReference type="RefSeq" id="XP_030378343.1">
    <property type="nucleotide sequence ID" value="XM_030522483.1"/>
</dbReference>
<reference evidence="12" key="1">
    <citation type="submission" date="2025-08" db="UniProtKB">
        <authorList>
            <consortium name="RefSeq"/>
        </authorList>
    </citation>
    <scope>IDENTIFICATION</scope>
    <source>
        <strain evidence="12">11010-0011.00</strain>
        <tissue evidence="12">Whole body</tissue>
    </source>
</reference>
<dbReference type="CTD" id="44873"/>
<organism evidence="11 12">
    <name type="scientific">Drosophila lebanonensis</name>
    <name type="common">Fruit fly</name>
    <name type="synonym">Scaptodrosophila lebanonensis</name>
    <dbReference type="NCBI Taxonomy" id="7225"/>
    <lineage>
        <taxon>Eukaryota</taxon>
        <taxon>Metazoa</taxon>
        <taxon>Ecdysozoa</taxon>
        <taxon>Arthropoda</taxon>
        <taxon>Hexapoda</taxon>
        <taxon>Insecta</taxon>
        <taxon>Pterygota</taxon>
        <taxon>Neoptera</taxon>
        <taxon>Endopterygota</taxon>
        <taxon>Diptera</taxon>
        <taxon>Brachycera</taxon>
        <taxon>Muscomorpha</taxon>
        <taxon>Ephydroidea</taxon>
        <taxon>Drosophilidae</taxon>
        <taxon>Scaptodrosophila</taxon>
    </lineage>
</organism>
<evidence type="ECO:0000256" key="7">
    <source>
        <dbReference type="ARBA" id="ARBA00023170"/>
    </source>
</evidence>
<gene>
    <name evidence="12" type="primary">LOC115626968</name>
</gene>
<keyword evidence="4 10" id="KW-0812">Transmembrane</keyword>
<name>A0A6J2TT80_DROLE</name>
<feature type="transmembrane region" description="Helical" evidence="10">
    <location>
        <begin position="219"/>
        <end position="240"/>
    </location>
</feature>
<comment type="function">
    <text evidence="9">Plays a role in the sugar gustatory response.</text>
</comment>
<comment type="similarity">
    <text evidence="2">Belongs to the insect chemoreceptor superfamily. Gustatory receptor (GR) family. Gr5a subfamily.</text>
</comment>
<evidence type="ECO:0000256" key="3">
    <source>
        <dbReference type="ARBA" id="ARBA00022475"/>
    </source>
</evidence>
<feature type="transmembrane region" description="Helical" evidence="10">
    <location>
        <begin position="344"/>
        <end position="365"/>
    </location>
</feature>
<dbReference type="Proteomes" id="UP000504634">
    <property type="component" value="Unplaced"/>
</dbReference>
<dbReference type="GO" id="GO:0005886">
    <property type="term" value="C:plasma membrane"/>
    <property type="evidence" value="ECO:0007669"/>
    <property type="project" value="UniProtKB-SubCell"/>
</dbReference>
<evidence type="ECO:0000256" key="4">
    <source>
        <dbReference type="ARBA" id="ARBA00022692"/>
    </source>
</evidence>
<evidence type="ECO:0000313" key="12">
    <source>
        <dbReference type="RefSeq" id="XP_030378343.1"/>
    </source>
</evidence>
<evidence type="ECO:0000256" key="8">
    <source>
        <dbReference type="ARBA" id="ARBA00023224"/>
    </source>
</evidence>
<comment type="subcellular location">
    <subcellularLocation>
        <location evidence="1">Cell membrane</location>
        <topology evidence="1">Multi-pass membrane protein</topology>
    </subcellularLocation>
</comment>
<evidence type="ECO:0000256" key="9">
    <source>
        <dbReference type="PIRNR" id="PIRNR038981"/>
    </source>
</evidence>
<keyword evidence="7 9" id="KW-0675">Receptor</keyword>
<dbReference type="PANTHER" id="PTHR21421">
    <property type="entry name" value="GUSTATORY RECEPTOR"/>
    <property type="match status" value="1"/>
</dbReference>
<evidence type="ECO:0000313" key="11">
    <source>
        <dbReference type="Proteomes" id="UP000504634"/>
    </source>
</evidence>
<keyword evidence="5 10" id="KW-1133">Transmembrane helix</keyword>
<protein>
    <recommendedName>
        <fullName evidence="9">Gustatory receptor</fullName>
    </recommendedName>
</protein>
<feature type="transmembrane region" description="Helical" evidence="10">
    <location>
        <begin position="98"/>
        <end position="119"/>
    </location>
</feature>
<keyword evidence="6 10" id="KW-0472">Membrane</keyword>
<dbReference type="OrthoDB" id="5800391at2759"/>
<keyword evidence="3" id="KW-1003">Cell membrane</keyword>
<accession>A0A6J2TT80</accession>
<evidence type="ECO:0000256" key="2">
    <source>
        <dbReference type="ARBA" id="ARBA00005327"/>
    </source>
</evidence>
<feature type="transmembrane region" description="Helical" evidence="10">
    <location>
        <begin position="247"/>
        <end position="267"/>
    </location>
</feature>
<dbReference type="PANTHER" id="PTHR21421:SF29">
    <property type="entry name" value="GUSTATORY RECEPTOR 5A FOR TREHALOSE-RELATED"/>
    <property type="match status" value="1"/>
</dbReference>
<dbReference type="PIRSF" id="PIRSF038981">
    <property type="entry name" value="GRP"/>
    <property type="match status" value="1"/>
</dbReference>
<dbReference type="GO" id="GO:0007165">
    <property type="term" value="P:signal transduction"/>
    <property type="evidence" value="ECO:0007669"/>
    <property type="project" value="UniProtKB-KW"/>
</dbReference>
<evidence type="ECO:0000256" key="6">
    <source>
        <dbReference type="ARBA" id="ARBA00023136"/>
    </source>
</evidence>
<dbReference type="Pfam" id="PF06151">
    <property type="entry name" value="Trehalose_recp"/>
    <property type="match status" value="1"/>
</dbReference>
<proteinExistence type="inferred from homology"/>
<dbReference type="AlphaFoldDB" id="A0A6J2TT80"/>
<feature type="transmembrane region" description="Helical" evidence="10">
    <location>
        <begin position="184"/>
        <end position="207"/>
    </location>
</feature>
<feature type="transmembrane region" description="Helical" evidence="10">
    <location>
        <begin position="311"/>
        <end position="332"/>
    </location>
</feature>
<evidence type="ECO:0000256" key="1">
    <source>
        <dbReference type="ARBA" id="ARBA00004651"/>
    </source>
</evidence>
<evidence type="ECO:0000256" key="5">
    <source>
        <dbReference type="ARBA" id="ARBA00022989"/>
    </source>
</evidence>
<sequence length="447" mass="51728">MLRPRCRRPRNLLERSWRILLLELRSQNWIKKLGQRNERWRAAQRYGTRQDFSHNGSFHEAVGAVLVMAQCFCVMPVRGILASTPDGLSFSWHSWRTWYCVGYMCTTVLDTIFTINQVVHGKLDVRNMEPIIFHVSILLASVQFLHLARKWPKLMHQWACVEQGLPKFENWQQREHLARKIHRVTFVLMMLSLTEHLLSIVSAIHFANYCPARKDPIESYFYSSGSQIFFIFPYSAWLAWLGKAQNVLLTFGWSFMDIFVMIIGIGLSELLARHTICLKSHAERDMSEAFWTSTRTQYRLIVELIIEVDEAVSGLIMLSFANNLYFICLQLLKSINKMPSMAHAVYFYFSLSFLLIRSLAVLLYVSAVNERANEPLGLLRLVPAATYNEEVARFGNELAGEEVALSGLRFFSVTRKLVLTVAGTIVTYELVLIQFHEDEKEWHCGTD</sequence>
<keyword evidence="8 9" id="KW-0807">Transducer</keyword>
<evidence type="ECO:0000256" key="10">
    <source>
        <dbReference type="SAM" id="Phobius"/>
    </source>
</evidence>
<keyword evidence="11" id="KW-1185">Reference proteome</keyword>